<dbReference type="AlphaFoldDB" id="A0A5J5HSK9"/>
<dbReference type="Proteomes" id="UP000326364">
    <property type="component" value="Unassembled WGS sequence"/>
</dbReference>
<keyword evidence="12" id="KW-1185">Reference proteome</keyword>
<evidence type="ECO:0000256" key="5">
    <source>
        <dbReference type="ARBA" id="ARBA00022705"/>
    </source>
</evidence>
<keyword evidence="1" id="KW-0240">DNA-directed RNA polymerase</keyword>
<proteinExistence type="predicted"/>
<evidence type="ECO:0000256" key="4">
    <source>
        <dbReference type="ARBA" id="ARBA00022695"/>
    </source>
</evidence>
<evidence type="ECO:0000313" key="10">
    <source>
        <dbReference type="EMBL" id="KAA9024706.1"/>
    </source>
</evidence>
<dbReference type="CDD" id="cd01029">
    <property type="entry name" value="TOPRIM_primases"/>
    <property type="match status" value="1"/>
</dbReference>
<sequence length="309" mass="33955">MPMNLISLQMAAAKLVQRLGGTWQAHGAMCRCPAHDDHTPSLSVRVGHSSLLFKCFAGCTPPEVLRAIRHLALDVPVERSDRDATSALAPDRTGDIARALWQEARDVASSPGQVYLRNRGIHTLSKSLRWHPRTPLGRGRDVRFRPALLAGVEDRGRIVALQRLFLEADGSNLAQDLLRPKRTLGRPLSGAVRLRAPTHKLGIAEGVESAKSASLLLGFPVWAALGSERLHQLSLPAGIEHLVLLPDADGAGRKAELRARLAYEARRCFVETIWPWWGLNDWNDVLLTARRGIGTRAGRTLPDMPALLR</sequence>
<dbReference type="InterPro" id="IPR006171">
    <property type="entry name" value="TOPRIM_dom"/>
</dbReference>
<dbReference type="Pfam" id="PF23639">
    <property type="entry name" value="DUF7146"/>
    <property type="match status" value="1"/>
</dbReference>
<evidence type="ECO:0000256" key="2">
    <source>
        <dbReference type="ARBA" id="ARBA00022515"/>
    </source>
</evidence>
<evidence type="ECO:0000259" key="8">
    <source>
        <dbReference type="Pfam" id="PF23639"/>
    </source>
</evidence>
<dbReference type="GO" id="GO:1990077">
    <property type="term" value="C:primosome complex"/>
    <property type="evidence" value="ECO:0007669"/>
    <property type="project" value="UniProtKB-KW"/>
</dbReference>
<feature type="domain" description="Toprim" evidence="7">
    <location>
        <begin position="201"/>
        <end position="287"/>
    </location>
</feature>
<dbReference type="InterPro" id="IPR034154">
    <property type="entry name" value="TOPRIM_DnaG/twinkle"/>
</dbReference>
<protein>
    <submittedName>
        <fullName evidence="10">Virulence-associated protein E</fullName>
    </submittedName>
</protein>
<evidence type="ECO:0000259" key="7">
    <source>
        <dbReference type="Pfam" id="PF13362"/>
    </source>
</evidence>
<dbReference type="Proteomes" id="UP000325933">
    <property type="component" value="Unassembled WGS sequence"/>
</dbReference>
<dbReference type="GO" id="GO:0006269">
    <property type="term" value="P:DNA replication, synthesis of primer"/>
    <property type="evidence" value="ECO:0007669"/>
    <property type="project" value="UniProtKB-KW"/>
</dbReference>
<dbReference type="Gene3D" id="3.90.580.10">
    <property type="entry name" value="Zinc finger, CHC2-type domain"/>
    <property type="match status" value="1"/>
</dbReference>
<evidence type="ECO:0000313" key="12">
    <source>
        <dbReference type="Proteomes" id="UP000326364"/>
    </source>
</evidence>
<gene>
    <name evidence="10" type="ORF">F4U95_21465</name>
    <name evidence="9" type="ORF">F4U96_21350</name>
</gene>
<name>A0A5J5HSK9_9SPHN</name>
<dbReference type="Pfam" id="PF13362">
    <property type="entry name" value="Toprim_3"/>
    <property type="match status" value="1"/>
</dbReference>
<keyword evidence="2" id="KW-0639">Primosome</keyword>
<evidence type="ECO:0000313" key="11">
    <source>
        <dbReference type="Proteomes" id="UP000325933"/>
    </source>
</evidence>
<evidence type="ECO:0000313" key="9">
    <source>
        <dbReference type="EMBL" id="KAA9012245.1"/>
    </source>
</evidence>
<reference evidence="11 12" key="1">
    <citation type="submission" date="2019-09" db="EMBL/GenBank/DDBJ databases">
        <authorList>
            <person name="Feng G."/>
        </authorList>
    </citation>
    <scope>NUCLEOTIDE SEQUENCE [LARGE SCALE GENOMIC DNA]</scope>
    <source>
        <strain evidence="10 11">KACC 19283</strain>
        <strain evidence="9 12">KACC 19284</strain>
    </source>
</reference>
<dbReference type="EMBL" id="VYQB01000024">
    <property type="protein sequence ID" value="KAA9012245.1"/>
    <property type="molecule type" value="Genomic_DNA"/>
</dbReference>
<dbReference type="GO" id="GO:0016779">
    <property type="term" value="F:nucleotidyltransferase activity"/>
    <property type="evidence" value="ECO:0007669"/>
    <property type="project" value="UniProtKB-KW"/>
</dbReference>
<dbReference type="GO" id="GO:0003677">
    <property type="term" value="F:DNA binding"/>
    <property type="evidence" value="ECO:0007669"/>
    <property type="project" value="InterPro"/>
</dbReference>
<keyword evidence="4" id="KW-0548">Nucleotidyltransferase</keyword>
<evidence type="ECO:0000256" key="6">
    <source>
        <dbReference type="ARBA" id="ARBA00023163"/>
    </source>
</evidence>
<evidence type="ECO:0000256" key="1">
    <source>
        <dbReference type="ARBA" id="ARBA00022478"/>
    </source>
</evidence>
<comment type="caution">
    <text evidence="10">The sequence shown here is derived from an EMBL/GenBank/DDBJ whole genome shotgun (WGS) entry which is preliminary data.</text>
</comment>
<evidence type="ECO:0000256" key="3">
    <source>
        <dbReference type="ARBA" id="ARBA00022679"/>
    </source>
</evidence>
<dbReference type="InterPro" id="IPR036977">
    <property type="entry name" value="DNA_primase_Znf_CHC2"/>
</dbReference>
<accession>A0A5J5HSK9</accession>
<keyword evidence="5" id="KW-0235">DNA replication</keyword>
<dbReference type="InterPro" id="IPR055570">
    <property type="entry name" value="DUF7146"/>
</dbReference>
<organism evidence="10 11">
    <name type="scientific">Sphingobium limneticum</name>
    <dbReference type="NCBI Taxonomy" id="1007511"/>
    <lineage>
        <taxon>Bacteria</taxon>
        <taxon>Pseudomonadati</taxon>
        <taxon>Pseudomonadota</taxon>
        <taxon>Alphaproteobacteria</taxon>
        <taxon>Sphingomonadales</taxon>
        <taxon>Sphingomonadaceae</taxon>
        <taxon>Sphingobium</taxon>
    </lineage>
</organism>
<keyword evidence="3" id="KW-0808">Transferase</keyword>
<keyword evidence="6" id="KW-0804">Transcription</keyword>
<dbReference type="EMBL" id="VYQA01000024">
    <property type="protein sequence ID" value="KAA9024706.1"/>
    <property type="molecule type" value="Genomic_DNA"/>
</dbReference>
<dbReference type="GO" id="GO:0008270">
    <property type="term" value="F:zinc ion binding"/>
    <property type="evidence" value="ECO:0007669"/>
    <property type="project" value="InterPro"/>
</dbReference>
<feature type="domain" description="DUF7146" evidence="8">
    <location>
        <begin position="95"/>
        <end position="194"/>
    </location>
</feature>
<dbReference type="GO" id="GO:0000428">
    <property type="term" value="C:DNA-directed RNA polymerase complex"/>
    <property type="evidence" value="ECO:0007669"/>
    <property type="project" value="UniProtKB-KW"/>
</dbReference>